<accession>A0A4P6EW12</accession>
<keyword evidence="3" id="KW-1185">Reference proteome</keyword>
<dbReference type="EMBL" id="CP035492">
    <property type="protein sequence ID" value="QAY67204.1"/>
    <property type="molecule type" value="Genomic_DNA"/>
</dbReference>
<keyword evidence="1" id="KW-0732">Signal</keyword>
<feature type="signal peptide" evidence="1">
    <location>
        <begin position="1"/>
        <end position="22"/>
    </location>
</feature>
<evidence type="ECO:0000313" key="3">
    <source>
        <dbReference type="Proteomes" id="UP000293568"/>
    </source>
</evidence>
<evidence type="ECO:0000313" key="2">
    <source>
        <dbReference type="EMBL" id="QAY67204.1"/>
    </source>
</evidence>
<feature type="chain" id="PRO_5038509032" evidence="1">
    <location>
        <begin position="23"/>
        <end position="758"/>
    </location>
</feature>
<dbReference type="AlphaFoldDB" id="A0A4P6EW12"/>
<reference evidence="2 3" key="1">
    <citation type="submission" date="2019-01" db="EMBL/GenBank/DDBJ databases">
        <title>Genome sequencing of strain FW100M-2.</title>
        <authorList>
            <person name="Heo J."/>
            <person name="Kim S.-J."/>
            <person name="Kim J.-S."/>
            <person name="Hong S.-B."/>
            <person name="Kwon S.-W."/>
        </authorList>
    </citation>
    <scope>NUCLEOTIDE SEQUENCE [LARGE SCALE GENOMIC DNA]</scope>
    <source>
        <strain evidence="2 3">FW100M-2</strain>
    </source>
</reference>
<dbReference type="RefSeq" id="WP_129441580.1">
    <property type="nucleotide sequence ID" value="NZ_CP035492.1"/>
</dbReference>
<gene>
    <name evidence="2" type="ORF">ET464_13145</name>
</gene>
<protein>
    <submittedName>
        <fullName evidence="2">Uncharacterized protein</fullName>
    </submittedName>
</protein>
<dbReference type="Proteomes" id="UP000293568">
    <property type="component" value="Chromosome"/>
</dbReference>
<proteinExistence type="predicted"/>
<sequence length="758" mass="78397">MSLMKKATVSSLAVSMAIAALGALPLSPQGAAGKLGVIQAASAASAPFSSAEFVERMNGIYAALQAGDPADVQDVRNLRDEIAKLNPAADASLLDPVWDKIAAKLPESADAAALKTNLFSMIQAAGSIRYDSGASDLEAIRTNPQFRATLKAIAAAGGDSGITMDDFIVFLFGDGGSRDGIEGNIRAAVSKLSSYELLSLLSSNDKITALLTQALAKQLAQTDQYKFSAILGHLGVTAQDAASAIRNFQNKLQYDVPAINALAVAYVRSEAEAAAAVSEDGLQQKFSLKVLGISIPSVALQWSKVSGSDDVTVKPDGTVSIPPDVERASAVIQAKVLNPYGGSPKVIFQQEVTLQAAASASFPVQSFLTRMAKLQASLMQGDAADIQAVKNLRDELAKLSPAQVSKLLSPVWTPISSKLPASVDKEQLKLALSGMVAAAGAVAINPTEDSVKALLGNEAFRTAVQTIGAAGGVKRLTVDDLLVFCFGDGDQLGGVAGKVRDEVASSSQQELAQLILGGADATGLVQEAAADVLGDHHYKVSEALANLGVKASDLRASADAVQQSLKYDKPAAQALAAAYIRTQIQANVKVSQKGKQQDYSLILFDKPLPSGLVEWSKVSGDAGVKVSSSGKVTLAKGVSGGKAVIQAALRGSAWTPGKTIFRQEITIGDDYGNGGEQPGLDAVLDGYNTVMNGIKAELAKAKTIQEQLGVVLKAVQASKDAVEQVNGLTISASAKVKASSEIVARLASVIGSAILGKF</sequence>
<dbReference type="KEGG" id="pprt:ET464_13145"/>
<name>A0A4P6EW12_9BACL</name>
<dbReference type="OrthoDB" id="2487047at2"/>
<evidence type="ECO:0000256" key="1">
    <source>
        <dbReference type="SAM" id="SignalP"/>
    </source>
</evidence>
<organism evidence="2 3">
    <name type="scientific">Paenibacillus protaetiae</name>
    <dbReference type="NCBI Taxonomy" id="2509456"/>
    <lineage>
        <taxon>Bacteria</taxon>
        <taxon>Bacillati</taxon>
        <taxon>Bacillota</taxon>
        <taxon>Bacilli</taxon>
        <taxon>Bacillales</taxon>
        <taxon>Paenibacillaceae</taxon>
        <taxon>Paenibacillus</taxon>
    </lineage>
</organism>